<keyword evidence="4 15" id="KW-0479">Metal-binding</keyword>
<dbReference type="SUPFAM" id="SSF81624">
    <property type="entry name" value="N-terminal domain of MutM-like DNA repair proteins"/>
    <property type="match status" value="1"/>
</dbReference>
<evidence type="ECO:0000256" key="2">
    <source>
        <dbReference type="ARBA" id="ARBA00009409"/>
    </source>
</evidence>
<dbReference type="Pfam" id="PF01149">
    <property type="entry name" value="Fapy_DNA_glyco"/>
    <property type="match status" value="1"/>
</dbReference>
<dbReference type="GO" id="GO:0003684">
    <property type="term" value="F:damaged DNA binding"/>
    <property type="evidence" value="ECO:0007669"/>
    <property type="project" value="InterPro"/>
</dbReference>
<dbReference type="InterPro" id="IPR015887">
    <property type="entry name" value="DNA_glyclase_Znf_dom_DNA_BS"/>
</dbReference>
<gene>
    <name evidence="15" type="primary">mutM</name>
    <name evidence="15" type="synonym">fpg</name>
    <name evidence="18" type="ORF">LACPI_2095</name>
</gene>
<dbReference type="SMART" id="SM01232">
    <property type="entry name" value="H2TH"/>
    <property type="match status" value="1"/>
</dbReference>
<evidence type="ECO:0000256" key="1">
    <source>
        <dbReference type="ARBA" id="ARBA00001668"/>
    </source>
</evidence>
<keyword evidence="5 15" id="KW-0227">DNA damage</keyword>
<dbReference type="InterPro" id="IPR020629">
    <property type="entry name" value="FPG_Glyclase"/>
</dbReference>
<dbReference type="InterPro" id="IPR035937">
    <property type="entry name" value="FPG_N"/>
</dbReference>
<dbReference type="HOGENOM" id="CLU_038423_1_2_9"/>
<evidence type="ECO:0000259" key="17">
    <source>
        <dbReference type="PROSITE" id="PS51068"/>
    </source>
</evidence>
<dbReference type="Proteomes" id="UP000033166">
    <property type="component" value="Chromosome I"/>
</dbReference>
<dbReference type="CDD" id="cd08966">
    <property type="entry name" value="EcFpg-like_N"/>
    <property type="match status" value="1"/>
</dbReference>
<dbReference type="InterPro" id="IPR010979">
    <property type="entry name" value="Ribosomal_uS13-like_H2TH"/>
</dbReference>
<keyword evidence="13 15" id="KW-0326">Glycosidase</keyword>
<dbReference type="Pfam" id="PF06827">
    <property type="entry name" value="zf-FPG_IleRS"/>
    <property type="match status" value="1"/>
</dbReference>
<dbReference type="EC" id="4.2.99.18" evidence="15"/>
<dbReference type="Pfam" id="PF06831">
    <property type="entry name" value="H2TH"/>
    <property type="match status" value="1"/>
</dbReference>
<keyword evidence="12 15" id="KW-0511">Multifunctional enzyme</keyword>
<keyword evidence="11 15" id="KW-0456">Lyase</keyword>
<comment type="catalytic activity">
    <reaction evidence="14 15">
        <text>2'-deoxyribonucleotide-(2'-deoxyribose 5'-phosphate)-2'-deoxyribonucleotide-DNA = a 3'-end 2'-deoxyribonucleotide-(2,3-dehydro-2,3-deoxyribose 5'-phosphate)-DNA + a 5'-end 5'-phospho-2'-deoxyribonucleoside-DNA + H(+)</text>
        <dbReference type="Rhea" id="RHEA:66592"/>
        <dbReference type="Rhea" id="RHEA-COMP:13180"/>
        <dbReference type="Rhea" id="RHEA-COMP:16897"/>
        <dbReference type="Rhea" id="RHEA-COMP:17067"/>
        <dbReference type="ChEBI" id="CHEBI:15378"/>
        <dbReference type="ChEBI" id="CHEBI:136412"/>
        <dbReference type="ChEBI" id="CHEBI:157695"/>
        <dbReference type="ChEBI" id="CHEBI:167181"/>
        <dbReference type="EC" id="4.2.99.18"/>
    </reaction>
</comment>
<evidence type="ECO:0000256" key="5">
    <source>
        <dbReference type="ARBA" id="ARBA00022763"/>
    </source>
</evidence>
<dbReference type="InterPro" id="IPR012319">
    <property type="entry name" value="FPG_cat"/>
</dbReference>
<feature type="binding site" evidence="15">
    <location>
        <position position="111"/>
    </location>
    <ligand>
        <name>DNA</name>
        <dbReference type="ChEBI" id="CHEBI:16991"/>
    </ligand>
</feature>
<dbReference type="NCBIfam" id="TIGR00577">
    <property type="entry name" value="fpg"/>
    <property type="match status" value="1"/>
</dbReference>
<evidence type="ECO:0000313" key="18">
    <source>
        <dbReference type="EMBL" id="CEN29295.1"/>
    </source>
</evidence>
<organism evidence="18 19">
    <name type="scientific">Pseudolactococcus piscium MKFS47</name>
    <dbReference type="NCBI Taxonomy" id="297352"/>
    <lineage>
        <taxon>Bacteria</taxon>
        <taxon>Bacillati</taxon>
        <taxon>Bacillota</taxon>
        <taxon>Bacilli</taxon>
        <taxon>Lactobacillales</taxon>
        <taxon>Streptococcaceae</taxon>
        <taxon>Pseudolactococcus</taxon>
    </lineage>
</organism>
<dbReference type="HAMAP" id="MF_00103">
    <property type="entry name" value="Fapy_DNA_glycosyl"/>
    <property type="match status" value="1"/>
</dbReference>
<keyword evidence="8 15" id="KW-0862">Zinc</keyword>
<dbReference type="Gene3D" id="3.20.190.10">
    <property type="entry name" value="MutM-like, N-terminal"/>
    <property type="match status" value="1"/>
</dbReference>
<feature type="binding site" evidence="15">
    <location>
        <position position="92"/>
    </location>
    <ligand>
        <name>DNA</name>
        <dbReference type="ChEBI" id="CHEBI:16991"/>
    </ligand>
</feature>
<dbReference type="InterPro" id="IPR010663">
    <property type="entry name" value="Znf_FPG/IleRS"/>
</dbReference>
<dbReference type="PANTHER" id="PTHR22993:SF9">
    <property type="entry name" value="FORMAMIDOPYRIMIDINE-DNA GLYCOSYLASE"/>
    <property type="match status" value="1"/>
</dbReference>
<evidence type="ECO:0000256" key="4">
    <source>
        <dbReference type="ARBA" id="ARBA00022723"/>
    </source>
</evidence>
<dbReference type="NCBIfam" id="NF002211">
    <property type="entry name" value="PRK01103.1"/>
    <property type="match status" value="1"/>
</dbReference>
<keyword evidence="6 15" id="KW-0863">Zinc-finger</keyword>
<dbReference type="SMART" id="SM00898">
    <property type="entry name" value="Fapy_DNA_glyco"/>
    <property type="match status" value="1"/>
</dbReference>
<dbReference type="PROSITE" id="PS51066">
    <property type="entry name" value="ZF_FPG_2"/>
    <property type="match status" value="1"/>
</dbReference>
<dbReference type="InterPro" id="IPR000214">
    <property type="entry name" value="Znf_DNA_glyclase/AP_lyase"/>
</dbReference>
<dbReference type="Gene3D" id="1.10.8.50">
    <property type="match status" value="1"/>
</dbReference>
<protein>
    <recommendedName>
        <fullName evidence="15">Formamidopyrimidine-DNA glycosylase</fullName>
        <shortName evidence="15">Fapy-DNA glycosylase</shortName>
        <ecNumber evidence="15">3.2.2.23</ecNumber>
    </recommendedName>
    <alternativeName>
        <fullName evidence="15">DNA-(apurinic or apyrimidinic site) lyase MutM</fullName>
        <shortName evidence="15">AP lyase MutM</shortName>
        <ecNumber evidence="15">4.2.99.18</ecNumber>
    </alternativeName>
</protein>
<dbReference type="FunFam" id="1.10.8.50:FF:000003">
    <property type="entry name" value="Formamidopyrimidine-DNA glycosylase"/>
    <property type="match status" value="1"/>
</dbReference>
<dbReference type="GO" id="GO:0008270">
    <property type="term" value="F:zinc ion binding"/>
    <property type="evidence" value="ECO:0007669"/>
    <property type="project" value="UniProtKB-UniRule"/>
</dbReference>
<accession>A0A0D6E0H6</accession>
<dbReference type="KEGG" id="lpk:LACPI_2095"/>
<evidence type="ECO:0000313" key="19">
    <source>
        <dbReference type="Proteomes" id="UP000033166"/>
    </source>
</evidence>
<dbReference type="GO" id="GO:0003690">
    <property type="term" value="F:double-stranded DNA binding"/>
    <property type="evidence" value="ECO:0007669"/>
    <property type="project" value="UniProtKB-ARBA"/>
</dbReference>
<comment type="function">
    <text evidence="15">Involved in base excision repair of DNA damaged by oxidation or by mutagenic agents. Acts as DNA glycosylase that recognizes and removes damaged bases. Has a preference for oxidized purines, such as 7,8-dihydro-8-oxoguanine (8-oxoG). Has AP (apurinic/apyrimidinic) lyase activity and introduces nicks in the DNA strand. Cleaves the DNA backbone by beta-delta elimination to generate a single-strand break at the site of the removed base with both 3'- and 5'-phosphates.</text>
</comment>
<evidence type="ECO:0000256" key="8">
    <source>
        <dbReference type="ARBA" id="ARBA00022833"/>
    </source>
</evidence>
<dbReference type="EC" id="3.2.2.23" evidence="15"/>
<dbReference type="PROSITE" id="PS51068">
    <property type="entry name" value="FPG_CAT"/>
    <property type="match status" value="1"/>
</dbReference>
<evidence type="ECO:0000256" key="12">
    <source>
        <dbReference type="ARBA" id="ARBA00023268"/>
    </source>
</evidence>
<evidence type="ECO:0000256" key="10">
    <source>
        <dbReference type="ARBA" id="ARBA00023204"/>
    </source>
</evidence>
<evidence type="ECO:0000256" key="3">
    <source>
        <dbReference type="ARBA" id="ARBA00011245"/>
    </source>
</evidence>
<dbReference type="STRING" id="1364.LP2241_50466"/>
<feature type="active site" description="Schiff-base intermediate with DNA" evidence="15">
    <location>
        <position position="2"/>
    </location>
</feature>
<dbReference type="SUPFAM" id="SSF57716">
    <property type="entry name" value="Glucocorticoid receptor-like (DNA-binding domain)"/>
    <property type="match status" value="1"/>
</dbReference>
<sequence>MPELPEVETVRRGLNKLVSGQKIISIQLNYQRMIKSDLSDFLAYLPGKTILTVSRRGKYLLFELGDKTLVSHLRMEGKYQLFPSEAVPDHKHFHAFFALSNGQTLVYQDVRKFGTMELVDQDKLLAFFRGKKIGPEPIASEFTLAPFQEKLVKSTKKIKPYLLDQTLVAGLGNIYVDEVLWLSKIHPSEIARNLSKKQIADLRQAIISVLDEGVKRGGSTIRSYKNALGLAGTMQDSLKVYAKKDQPCHICGRPIEKYKLAGRGTHFCPHCQHLKKG</sequence>
<evidence type="ECO:0000256" key="9">
    <source>
        <dbReference type="ARBA" id="ARBA00023125"/>
    </source>
</evidence>
<comment type="cofactor">
    <cofactor evidence="15">
        <name>Zn(2+)</name>
        <dbReference type="ChEBI" id="CHEBI:29105"/>
    </cofactor>
    <text evidence="15">Binds 1 zinc ion per subunit.</text>
</comment>
<name>A0A0D6E0H6_9LACT</name>
<dbReference type="PANTHER" id="PTHR22993">
    <property type="entry name" value="FORMAMIDOPYRIMIDINE-DNA GLYCOSYLASE"/>
    <property type="match status" value="1"/>
</dbReference>
<comment type="caution">
    <text evidence="15">Lacks conserved residue(s) required for the propagation of feature annotation.</text>
</comment>
<reference evidence="19" key="1">
    <citation type="submission" date="2015-01" db="EMBL/GenBank/DDBJ databases">
        <authorList>
            <person name="Andreevskaya M."/>
        </authorList>
    </citation>
    <scope>NUCLEOTIDE SEQUENCE [LARGE SCALE GENOMIC DNA]</scope>
    <source>
        <strain evidence="19">MKFS47</strain>
    </source>
</reference>
<evidence type="ECO:0000256" key="7">
    <source>
        <dbReference type="ARBA" id="ARBA00022801"/>
    </source>
</evidence>
<proteinExistence type="inferred from homology"/>
<feature type="active site" description="Proton donor" evidence="15">
    <location>
        <position position="3"/>
    </location>
</feature>
<keyword evidence="9 15" id="KW-0238">DNA-binding</keyword>
<dbReference type="GO" id="GO:0006284">
    <property type="term" value="P:base-excision repair"/>
    <property type="evidence" value="ECO:0007669"/>
    <property type="project" value="InterPro"/>
</dbReference>
<dbReference type="PROSITE" id="PS01242">
    <property type="entry name" value="ZF_FPG_1"/>
    <property type="match status" value="1"/>
</dbReference>
<feature type="active site" description="Proton donor; for beta-elimination activity" evidence="15">
    <location>
        <position position="58"/>
    </location>
</feature>
<dbReference type="SUPFAM" id="SSF46946">
    <property type="entry name" value="S13-like H2TH domain"/>
    <property type="match status" value="1"/>
</dbReference>
<dbReference type="AlphaFoldDB" id="A0A0D6E0H6"/>
<dbReference type="GO" id="GO:0140078">
    <property type="term" value="F:class I DNA-(apurinic or apyrimidinic site) endonuclease activity"/>
    <property type="evidence" value="ECO:0007669"/>
    <property type="project" value="UniProtKB-EC"/>
</dbReference>
<comment type="similarity">
    <text evidence="2 15">Belongs to the FPG family.</text>
</comment>
<evidence type="ECO:0000256" key="11">
    <source>
        <dbReference type="ARBA" id="ARBA00023239"/>
    </source>
</evidence>
<dbReference type="EMBL" id="LN774769">
    <property type="protein sequence ID" value="CEN29295.1"/>
    <property type="molecule type" value="Genomic_DNA"/>
</dbReference>
<comment type="subunit">
    <text evidence="3 15">Monomer.</text>
</comment>
<feature type="domain" description="Formamidopyrimidine-DNA glycosylase catalytic" evidence="17">
    <location>
        <begin position="2"/>
        <end position="114"/>
    </location>
</feature>
<feature type="active site" description="Proton donor; for delta-elimination activity" evidence="15">
    <location>
        <position position="263"/>
    </location>
</feature>
<evidence type="ECO:0000256" key="6">
    <source>
        <dbReference type="ARBA" id="ARBA00022771"/>
    </source>
</evidence>
<feature type="domain" description="FPG-type" evidence="16">
    <location>
        <begin position="239"/>
        <end position="273"/>
    </location>
</feature>
<evidence type="ECO:0000256" key="14">
    <source>
        <dbReference type="ARBA" id="ARBA00044632"/>
    </source>
</evidence>
<dbReference type="InterPro" id="IPR015886">
    <property type="entry name" value="H2TH_FPG"/>
</dbReference>
<evidence type="ECO:0000256" key="15">
    <source>
        <dbReference type="HAMAP-Rule" id="MF_00103"/>
    </source>
</evidence>
<comment type="catalytic activity">
    <reaction evidence="1 15">
        <text>Hydrolysis of DNA containing ring-opened 7-methylguanine residues, releasing 2,6-diamino-4-hydroxy-5-(N-methyl)formamidopyrimidine.</text>
        <dbReference type="EC" id="3.2.2.23"/>
    </reaction>
</comment>
<dbReference type="GO" id="GO:0034039">
    <property type="term" value="F:8-oxo-7,8-dihydroguanine DNA N-glycosylase activity"/>
    <property type="evidence" value="ECO:0007669"/>
    <property type="project" value="TreeGrafter"/>
</dbReference>
<evidence type="ECO:0000256" key="13">
    <source>
        <dbReference type="ARBA" id="ARBA00023295"/>
    </source>
</evidence>
<evidence type="ECO:0000259" key="16">
    <source>
        <dbReference type="PROSITE" id="PS51066"/>
    </source>
</evidence>
<keyword evidence="10 15" id="KW-0234">DNA repair</keyword>
<dbReference type="RefSeq" id="WP_047916284.1">
    <property type="nucleotide sequence ID" value="NZ_LN774769.1"/>
</dbReference>
<keyword evidence="7 15" id="KW-0378">Hydrolase</keyword>